<evidence type="ECO:0000313" key="8">
    <source>
        <dbReference type="EMBL" id="GGG05536.1"/>
    </source>
</evidence>
<dbReference type="EMBL" id="BMJS01000036">
    <property type="protein sequence ID" value="GGG05536.1"/>
    <property type="molecule type" value="Genomic_DNA"/>
</dbReference>
<feature type="binding site" evidence="7">
    <location>
        <position position="136"/>
    </location>
    <ligand>
        <name>S-adenosyl-L-methionine</name>
        <dbReference type="ChEBI" id="CHEBI:59789"/>
    </ligand>
</feature>
<feature type="binding site" evidence="7">
    <location>
        <position position="61"/>
    </location>
    <ligand>
        <name>S-adenosyl-L-methionine</name>
        <dbReference type="ChEBI" id="CHEBI:59789"/>
    </ligand>
</feature>
<dbReference type="InterPro" id="IPR055361">
    <property type="entry name" value="tRNA_methyltr_TrmB_bact"/>
</dbReference>
<dbReference type="OrthoDB" id="9802090at2"/>
<dbReference type="GO" id="GO:0008176">
    <property type="term" value="F:tRNA (guanine(46)-N7)-methyltransferase activity"/>
    <property type="evidence" value="ECO:0007669"/>
    <property type="project" value="UniProtKB-UniRule"/>
</dbReference>
<dbReference type="Proteomes" id="UP000636949">
    <property type="component" value="Unassembled WGS sequence"/>
</dbReference>
<evidence type="ECO:0000256" key="5">
    <source>
        <dbReference type="ARBA" id="ARBA00022691"/>
    </source>
</evidence>
<evidence type="ECO:0000256" key="6">
    <source>
        <dbReference type="ARBA" id="ARBA00022694"/>
    </source>
</evidence>
<dbReference type="HAMAP" id="MF_01057">
    <property type="entry name" value="tRNA_methyltr_TrmB"/>
    <property type="match status" value="1"/>
</dbReference>
<feature type="binding site" evidence="7">
    <location>
        <begin position="207"/>
        <end position="210"/>
    </location>
    <ligand>
        <name>substrate</name>
    </ligand>
</feature>
<evidence type="ECO:0000313" key="9">
    <source>
        <dbReference type="Proteomes" id="UP000636949"/>
    </source>
</evidence>
<comment type="caution">
    <text evidence="8">The sequence shown here is derived from an EMBL/GenBank/DDBJ whole genome shotgun (WGS) entry which is preliminary data.</text>
</comment>
<comment type="catalytic activity">
    <reaction evidence="1 7">
        <text>guanosine(46) in tRNA + S-adenosyl-L-methionine = N(7)-methylguanosine(46) in tRNA + S-adenosyl-L-homocysteine</text>
        <dbReference type="Rhea" id="RHEA:42708"/>
        <dbReference type="Rhea" id="RHEA-COMP:10188"/>
        <dbReference type="Rhea" id="RHEA-COMP:10189"/>
        <dbReference type="ChEBI" id="CHEBI:57856"/>
        <dbReference type="ChEBI" id="CHEBI:59789"/>
        <dbReference type="ChEBI" id="CHEBI:74269"/>
        <dbReference type="ChEBI" id="CHEBI:74480"/>
        <dbReference type="EC" id="2.1.1.33"/>
    </reaction>
</comment>
<gene>
    <name evidence="7 8" type="primary">trmB</name>
    <name evidence="8" type="ORF">GCM10010995_23800</name>
</gene>
<dbReference type="InterPro" id="IPR003358">
    <property type="entry name" value="tRNA_(Gua-N-7)_MeTrfase_Trmb"/>
</dbReference>
<keyword evidence="5 7" id="KW-0949">S-adenosyl-L-methionine</keyword>
<name>A0A8J3E987_9GAMM</name>
<dbReference type="UniPathway" id="UPA00989"/>
<feature type="binding site" evidence="7">
    <location>
        <position position="113"/>
    </location>
    <ligand>
        <name>S-adenosyl-L-methionine</name>
        <dbReference type="ChEBI" id="CHEBI:59789"/>
    </ligand>
</feature>
<comment type="similarity">
    <text evidence="7">Belongs to the class I-like SAM-binding methyltransferase superfamily. TrmB family.</text>
</comment>
<evidence type="ECO:0000256" key="4">
    <source>
        <dbReference type="ARBA" id="ARBA00022679"/>
    </source>
</evidence>
<evidence type="ECO:0000256" key="7">
    <source>
        <dbReference type="HAMAP-Rule" id="MF_01057"/>
    </source>
</evidence>
<dbReference type="SUPFAM" id="SSF53335">
    <property type="entry name" value="S-adenosyl-L-methionine-dependent methyltransferases"/>
    <property type="match status" value="1"/>
</dbReference>
<comment type="function">
    <text evidence="2 7">Catalyzes the formation of N(7)-methylguanine at position 46 (m7G46) in tRNA.</text>
</comment>
<feature type="binding site" evidence="7">
    <location>
        <position position="172"/>
    </location>
    <ligand>
        <name>substrate</name>
    </ligand>
</feature>
<dbReference type="GO" id="GO:0043527">
    <property type="term" value="C:tRNA methyltransferase complex"/>
    <property type="evidence" value="ECO:0007669"/>
    <property type="project" value="TreeGrafter"/>
</dbReference>
<feature type="binding site" evidence="7">
    <location>
        <position position="86"/>
    </location>
    <ligand>
        <name>S-adenosyl-L-methionine</name>
        <dbReference type="ChEBI" id="CHEBI:59789"/>
    </ligand>
</feature>
<keyword evidence="9" id="KW-1185">Reference proteome</keyword>
<sequence length="228" mass="26509">MSDNNTPPMRTIKSFVKRAGRTTVRQQRALDNYVDLYQIPYTVEETNFDIYYKTPQALVVEIGFGMGNSLVTMAKEAPQTNFLGIEVHEPGIGNILDHIHENALGNLRVMQHDAVEVFKHMIKDNTLQGVQIFFPDPWHKKRHHKRRLVNPEFIELILQKLEPAGFIHFATDWQNYADEVLELFTENSQLYNPHNGFAPRPAHRPLTKFEARGQRLDHGVWDIIVYKH</sequence>
<comment type="pathway">
    <text evidence="7">tRNA modification; N(7)-methylguanine-tRNA biosynthesis.</text>
</comment>
<keyword evidence="4 7" id="KW-0808">Transferase</keyword>
<dbReference type="PANTHER" id="PTHR23417:SF14">
    <property type="entry name" value="PENTACOTRIPEPTIDE-REPEAT REGION OF PRORP DOMAIN-CONTAINING PROTEIN"/>
    <property type="match status" value="1"/>
</dbReference>
<dbReference type="NCBIfam" id="TIGR00091">
    <property type="entry name" value="tRNA (guanosine(46)-N7)-methyltransferase TrmB"/>
    <property type="match status" value="1"/>
</dbReference>
<dbReference type="InterPro" id="IPR029063">
    <property type="entry name" value="SAM-dependent_MTases_sf"/>
</dbReference>
<feature type="binding site" evidence="7">
    <location>
        <position position="140"/>
    </location>
    <ligand>
        <name>substrate</name>
    </ligand>
</feature>
<dbReference type="Pfam" id="PF02390">
    <property type="entry name" value="Methyltransf_4"/>
    <property type="match status" value="1"/>
</dbReference>
<dbReference type="PROSITE" id="PS51625">
    <property type="entry name" value="SAM_MT_TRMB"/>
    <property type="match status" value="1"/>
</dbReference>
<proteinExistence type="inferred from homology"/>
<protein>
    <recommendedName>
        <fullName evidence="7">tRNA (guanine-N(7)-)-methyltransferase</fullName>
        <ecNumber evidence="7">2.1.1.33</ecNumber>
    </recommendedName>
    <alternativeName>
        <fullName evidence="7">tRNA (guanine(46)-N(7))-methyltransferase</fullName>
    </alternativeName>
    <alternativeName>
        <fullName evidence="7">tRNA(m7G46)-methyltransferase</fullName>
    </alternativeName>
</protein>
<reference evidence="8" key="2">
    <citation type="submission" date="2020-09" db="EMBL/GenBank/DDBJ databases">
        <authorList>
            <person name="Sun Q."/>
            <person name="Zhou Y."/>
        </authorList>
    </citation>
    <scope>NUCLEOTIDE SEQUENCE</scope>
    <source>
        <strain evidence="8">CGMCC 1.15758</strain>
    </source>
</reference>
<keyword evidence="6 7" id="KW-0819">tRNA processing</keyword>
<organism evidence="8 9">
    <name type="scientific">Cysteiniphilum litorale</name>
    <dbReference type="NCBI Taxonomy" id="2056700"/>
    <lineage>
        <taxon>Bacteria</taxon>
        <taxon>Pseudomonadati</taxon>
        <taxon>Pseudomonadota</taxon>
        <taxon>Gammaproteobacteria</taxon>
        <taxon>Thiotrichales</taxon>
        <taxon>Fastidiosibacteraceae</taxon>
        <taxon>Cysteiniphilum</taxon>
    </lineage>
</organism>
<dbReference type="EC" id="2.1.1.33" evidence="7"/>
<dbReference type="PANTHER" id="PTHR23417">
    <property type="entry name" value="3-DEOXY-D-MANNO-OCTULOSONIC-ACID TRANSFERASE/TRNA GUANINE-N 7 - -METHYLTRANSFERASE"/>
    <property type="match status" value="1"/>
</dbReference>
<evidence type="ECO:0000256" key="3">
    <source>
        <dbReference type="ARBA" id="ARBA00022603"/>
    </source>
</evidence>
<evidence type="ECO:0000256" key="2">
    <source>
        <dbReference type="ARBA" id="ARBA00003015"/>
    </source>
</evidence>
<evidence type="ECO:0000256" key="1">
    <source>
        <dbReference type="ARBA" id="ARBA00000142"/>
    </source>
</evidence>
<comment type="caution">
    <text evidence="7">Lacks conserved residue(s) required for the propagation of feature annotation.</text>
</comment>
<reference evidence="8" key="1">
    <citation type="journal article" date="2014" name="Int. J. Syst. Evol. Microbiol.">
        <title>Complete genome sequence of Corynebacterium casei LMG S-19264T (=DSM 44701T), isolated from a smear-ripened cheese.</title>
        <authorList>
            <consortium name="US DOE Joint Genome Institute (JGI-PGF)"/>
            <person name="Walter F."/>
            <person name="Albersmeier A."/>
            <person name="Kalinowski J."/>
            <person name="Ruckert C."/>
        </authorList>
    </citation>
    <scope>NUCLEOTIDE SEQUENCE</scope>
    <source>
        <strain evidence="8">CGMCC 1.15758</strain>
    </source>
</reference>
<dbReference type="AlphaFoldDB" id="A0A8J3E987"/>
<keyword evidence="3 7" id="KW-0489">Methyltransferase</keyword>
<dbReference type="Gene3D" id="3.40.50.150">
    <property type="entry name" value="Vaccinia Virus protein VP39"/>
    <property type="match status" value="1"/>
</dbReference>
<accession>A0A8J3E987</accession>
<dbReference type="RefSeq" id="WP_117003698.1">
    <property type="nucleotide sequence ID" value="NZ_BMJS01000036.1"/>
</dbReference>